<feature type="domain" description="Cytochrome b5 heme-binding" evidence="3">
    <location>
        <begin position="120"/>
        <end position="200"/>
    </location>
</feature>
<evidence type="ECO:0000313" key="5">
    <source>
        <dbReference type="Proteomes" id="UP000635477"/>
    </source>
</evidence>
<organism evidence="4 5">
    <name type="scientific">Fusarium zealandicum</name>
    <dbReference type="NCBI Taxonomy" id="1053134"/>
    <lineage>
        <taxon>Eukaryota</taxon>
        <taxon>Fungi</taxon>
        <taxon>Dikarya</taxon>
        <taxon>Ascomycota</taxon>
        <taxon>Pezizomycotina</taxon>
        <taxon>Sordariomycetes</taxon>
        <taxon>Hypocreomycetidae</taxon>
        <taxon>Hypocreales</taxon>
        <taxon>Nectriaceae</taxon>
        <taxon>Fusarium</taxon>
        <taxon>Fusarium staphyleae species complex</taxon>
    </lineage>
</organism>
<reference evidence="4" key="2">
    <citation type="submission" date="2020-05" db="EMBL/GenBank/DDBJ databases">
        <authorList>
            <person name="Kim H.-S."/>
            <person name="Proctor R.H."/>
            <person name="Brown D.W."/>
        </authorList>
    </citation>
    <scope>NUCLEOTIDE SEQUENCE</scope>
    <source>
        <strain evidence="4">NRRL 22465</strain>
    </source>
</reference>
<evidence type="ECO:0000256" key="2">
    <source>
        <dbReference type="SAM" id="MobiDB-lite"/>
    </source>
</evidence>
<dbReference type="PANTHER" id="PTHR10281">
    <property type="entry name" value="MEMBRANE-ASSOCIATED PROGESTERONE RECEPTOR COMPONENT-RELATED"/>
    <property type="match status" value="1"/>
</dbReference>
<comment type="similarity">
    <text evidence="1">Belongs to the cytochrome b5 family. MAPR subfamily.</text>
</comment>
<dbReference type="PANTHER" id="PTHR10281:SF76">
    <property type="entry name" value="CALCUTTA CUP-RELATED"/>
    <property type="match status" value="1"/>
</dbReference>
<dbReference type="SUPFAM" id="SSF55856">
    <property type="entry name" value="Cytochrome b5-like heme/steroid binding domain"/>
    <property type="match status" value="1"/>
</dbReference>
<dbReference type="GO" id="GO:0012505">
    <property type="term" value="C:endomembrane system"/>
    <property type="evidence" value="ECO:0007669"/>
    <property type="project" value="TreeGrafter"/>
</dbReference>
<dbReference type="Proteomes" id="UP000635477">
    <property type="component" value="Unassembled WGS sequence"/>
</dbReference>
<keyword evidence="5" id="KW-1185">Reference proteome</keyword>
<dbReference type="GO" id="GO:0016020">
    <property type="term" value="C:membrane"/>
    <property type="evidence" value="ECO:0007669"/>
    <property type="project" value="TreeGrafter"/>
</dbReference>
<dbReference type="InterPro" id="IPR050577">
    <property type="entry name" value="MAPR/NEUFC/NENF-like"/>
</dbReference>
<dbReference type="Pfam" id="PF00173">
    <property type="entry name" value="Cyt-b5"/>
    <property type="match status" value="1"/>
</dbReference>
<evidence type="ECO:0000313" key="4">
    <source>
        <dbReference type="EMBL" id="KAF4980593.1"/>
    </source>
</evidence>
<dbReference type="Gene3D" id="3.10.120.10">
    <property type="entry name" value="Cytochrome b5-like heme/steroid binding domain"/>
    <property type="match status" value="1"/>
</dbReference>
<dbReference type="InterPro" id="IPR036400">
    <property type="entry name" value="Cyt_B5-like_heme/steroid_sf"/>
</dbReference>
<proteinExistence type="inferred from homology"/>
<dbReference type="FunFam" id="3.10.120.10:FF:000018">
    <property type="entry name" value="Heme/steroid binding domain protein, putative"/>
    <property type="match status" value="1"/>
</dbReference>
<dbReference type="OrthoDB" id="10257697at2759"/>
<comment type="caution">
    <text evidence="4">The sequence shown here is derived from an EMBL/GenBank/DDBJ whole genome shotgun (WGS) entry which is preliminary data.</text>
</comment>
<dbReference type="SMART" id="SM01117">
    <property type="entry name" value="Cyt-b5"/>
    <property type="match status" value="1"/>
</dbReference>
<sequence>MAEESTLRQRKPRVVEFEDTDSEPEQPKEKTPTKSGKKSKKRSSADVDEEGPWDGYTPYIDVLRVITFLLVASCGLSYVISGGESWFWGTKHTPDVLTFRYYKELITGPVESPGPPPRYMDLEELATYDGIDAERPVYLAINGTVFDVSNGRRIYGPGGPYHHFAGTDAARGFVTGCFQEDRTADLRGVETMFLPIDDPETDAHWSAEELAELKVKELERAKEQAHKALAHWMGFFTNNKKYSKVGYLTREENWLEKEAPRKLCDQAQNTRKKRKIPKKE</sequence>
<protein>
    <recommendedName>
        <fullName evidence="3">Cytochrome b5 heme-binding domain-containing protein</fullName>
    </recommendedName>
</protein>
<dbReference type="InterPro" id="IPR001199">
    <property type="entry name" value="Cyt_B5-like_heme/steroid-bd"/>
</dbReference>
<evidence type="ECO:0000256" key="1">
    <source>
        <dbReference type="ARBA" id="ARBA00038357"/>
    </source>
</evidence>
<dbReference type="AlphaFoldDB" id="A0A8H4UPK3"/>
<evidence type="ECO:0000259" key="3">
    <source>
        <dbReference type="SMART" id="SM01117"/>
    </source>
</evidence>
<accession>A0A8H4UPK3</accession>
<feature type="region of interest" description="Disordered" evidence="2">
    <location>
        <begin position="1"/>
        <end position="50"/>
    </location>
</feature>
<feature type="compositionally biased region" description="Basic residues" evidence="2">
    <location>
        <begin position="270"/>
        <end position="280"/>
    </location>
</feature>
<reference evidence="4" key="1">
    <citation type="journal article" date="2020" name="BMC Genomics">
        <title>Correction to: Identification and distribution of gene clusters required for synthesis of sphingolipid metabolism inhibitors in diverse species of the filamentous fungus Fusarium.</title>
        <authorList>
            <person name="Kim H.S."/>
            <person name="Lohmar J.M."/>
            <person name="Busman M."/>
            <person name="Brown D.W."/>
            <person name="Naumann T.A."/>
            <person name="Divon H.H."/>
            <person name="Lysoe E."/>
            <person name="Uhlig S."/>
            <person name="Proctor R.H."/>
        </authorList>
    </citation>
    <scope>NUCLEOTIDE SEQUENCE</scope>
    <source>
        <strain evidence="4">NRRL 22465</strain>
    </source>
</reference>
<gene>
    <name evidence="4" type="ORF">FZEAL_3406</name>
</gene>
<name>A0A8H4UPK3_9HYPO</name>
<feature type="region of interest" description="Disordered" evidence="2">
    <location>
        <begin position="260"/>
        <end position="280"/>
    </location>
</feature>
<dbReference type="EMBL" id="JABEYC010000216">
    <property type="protein sequence ID" value="KAF4980593.1"/>
    <property type="molecule type" value="Genomic_DNA"/>
</dbReference>